<evidence type="ECO:0000256" key="1">
    <source>
        <dbReference type="SAM" id="Phobius"/>
    </source>
</evidence>
<keyword evidence="1" id="KW-0472">Membrane</keyword>
<dbReference type="eggNOG" id="ENOG502R1U1">
    <property type="taxonomic scope" value="Eukaryota"/>
</dbReference>
<organism evidence="2 3">
    <name type="scientific">Ricinus communis</name>
    <name type="common">Castor bean</name>
    <dbReference type="NCBI Taxonomy" id="3988"/>
    <lineage>
        <taxon>Eukaryota</taxon>
        <taxon>Viridiplantae</taxon>
        <taxon>Streptophyta</taxon>
        <taxon>Embryophyta</taxon>
        <taxon>Tracheophyta</taxon>
        <taxon>Spermatophyta</taxon>
        <taxon>Magnoliopsida</taxon>
        <taxon>eudicotyledons</taxon>
        <taxon>Gunneridae</taxon>
        <taxon>Pentapetalae</taxon>
        <taxon>rosids</taxon>
        <taxon>fabids</taxon>
        <taxon>Malpighiales</taxon>
        <taxon>Euphorbiaceae</taxon>
        <taxon>Acalyphoideae</taxon>
        <taxon>Acalypheae</taxon>
        <taxon>Ricinus</taxon>
    </lineage>
</organism>
<sequence>MRVVEDCVRRRKRMNPQTKLNAIRSGIVVIGALAFGYLTFEIGFKPFLERAQQQQHYHQRQLQEQETAHQENTLTHDSHGCYMNMIDGDTQENRQEEDEQNWWENWERRRRMAVAQVLCYVVYAIYILRLYYDVQCNESEMSRKDKKRKARTWEKKFLSIKESINDVIEAIKEGNAIIDRARQHVYSEREVYAELVKIGLERHLRYTAYTFLTQDPVRVRAFFGYPVNERKDFLLQMMYGPQDP</sequence>
<protein>
    <submittedName>
        <fullName evidence="2">Uncharacterized protein</fullName>
    </submittedName>
</protein>
<dbReference type="PANTHER" id="PTHR33982:SF4">
    <property type="entry name" value="TRANSMEMBRANE PROTEIN"/>
    <property type="match status" value="1"/>
</dbReference>
<name>B9RTW3_RICCO</name>
<dbReference type="EMBL" id="EQ973814">
    <property type="protein sequence ID" value="EEF45345.1"/>
    <property type="molecule type" value="Genomic_DNA"/>
</dbReference>
<keyword evidence="3" id="KW-1185">Reference proteome</keyword>
<gene>
    <name evidence="2" type="ORF">RCOM_0913500</name>
</gene>
<dbReference type="InParanoid" id="B9RTW3"/>
<keyword evidence="1" id="KW-0812">Transmembrane</keyword>
<dbReference type="InterPro" id="IPR038944">
    <property type="entry name" value="OEP7-like"/>
</dbReference>
<proteinExistence type="predicted"/>
<reference evidence="3" key="1">
    <citation type="journal article" date="2010" name="Nat. Biotechnol.">
        <title>Draft genome sequence of the oilseed species Ricinus communis.</title>
        <authorList>
            <person name="Chan A.P."/>
            <person name="Crabtree J."/>
            <person name="Zhao Q."/>
            <person name="Lorenzi H."/>
            <person name="Orvis J."/>
            <person name="Puiu D."/>
            <person name="Melake-Berhan A."/>
            <person name="Jones K.M."/>
            <person name="Redman J."/>
            <person name="Chen G."/>
            <person name="Cahoon E.B."/>
            <person name="Gedil M."/>
            <person name="Stanke M."/>
            <person name="Haas B.J."/>
            <person name="Wortman J.R."/>
            <person name="Fraser-Liggett C.M."/>
            <person name="Ravel J."/>
            <person name="Rabinowicz P.D."/>
        </authorList>
    </citation>
    <scope>NUCLEOTIDE SEQUENCE [LARGE SCALE GENOMIC DNA]</scope>
    <source>
        <strain evidence="3">cv. Hale</strain>
    </source>
</reference>
<evidence type="ECO:0000313" key="2">
    <source>
        <dbReference type="EMBL" id="EEF45345.1"/>
    </source>
</evidence>
<accession>B9RTW3</accession>
<dbReference type="AlphaFoldDB" id="B9RTW3"/>
<feature type="transmembrane region" description="Helical" evidence="1">
    <location>
        <begin position="21"/>
        <end position="40"/>
    </location>
</feature>
<dbReference type="PANTHER" id="PTHR33982">
    <property type="entry name" value="OUTER ENVELOPE MEMBRANE PROTEIN 7-RELATED"/>
    <property type="match status" value="1"/>
</dbReference>
<keyword evidence="1" id="KW-1133">Transmembrane helix</keyword>
<evidence type="ECO:0000313" key="3">
    <source>
        <dbReference type="Proteomes" id="UP000008311"/>
    </source>
</evidence>
<dbReference type="Proteomes" id="UP000008311">
    <property type="component" value="Unassembled WGS sequence"/>
</dbReference>